<dbReference type="PANTHER" id="PTHR43280">
    <property type="entry name" value="ARAC-FAMILY TRANSCRIPTIONAL REGULATOR"/>
    <property type="match status" value="1"/>
</dbReference>
<dbReference type="STRING" id="48467.SAMN02745166_02958"/>
<evidence type="ECO:0000256" key="3">
    <source>
        <dbReference type="ARBA" id="ARBA00023163"/>
    </source>
</evidence>
<feature type="domain" description="HTH araC/xylS-type" evidence="4">
    <location>
        <begin position="194"/>
        <end position="292"/>
    </location>
</feature>
<evidence type="ECO:0000256" key="1">
    <source>
        <dbReference type="ARBA" id="ARBA00023015"/>
    </source>
</evidence>
<evidence type="ECO:0000313" key="5">
    <source>
        <dbReference type="EMBL" id="SKA99505.1"/>
    </source>
</evidence>
<keyword evidence="2 5" id="KW-0238">DNA-binding</keyword>
<proteinExistence type="predicted"/>
<dbReference type="Pfam" id="PF02311">
    <property type="entry name" value="AraC_binding"/>
    <property type="match status" value="1"/>
</dbReference>
<dbReference type="Pfam" id="PF12833">
    <property type="entry name" value="HTH_18"/>
    <property type="match status" value="1"/>
</dbReference>
<dbReference type="AlphaFoldDB" id="A0A1T4YE26"/>
<protein>
    <submittedName>
        <fullName evidence="5">AraC-type DNA-binding protein</fullName>
    </submittedName>
</protein>
<dbReference type="GO" id="GO:0043565">
    <property type="term" value="F:sequence-specific DNA binding"/>
    <property type="evidence" value="ECO:0007669"/>
    <property type="project" value="InterPro"/>
</dbReference>
<keyword evidence="3" id="KW-0804">Transcription</keyword>
<dbReference type="SUPFAM" id="SSF51215">
    <property type="entry name" value="Regulatory protein AraC"/>
    <property type="match status" value="1"/>
</dbReference>
<dbReference type="Gene3D" id="2.60.120.280">
    <property type="entry name" value="Regulatory protein AraC"/>
    <property type="match status" value="1"/>
</dbReference>
<dbReference type="InterPro" id="IPR003313">
    <property type="entry name" value="AraC-bd"/>
</dbReference>
<reference evidence="6" key="1">
    <citation type="submission" date="2017-02" db="EMBL/GenBank/DDBJ databases">
        <authorList>
            <person name="Varghese N."/>
            <person name="Submissions S."/>
        </authorList>
    </citation>
    <scope>NUCLEOTIDE SEQUENCE [LARGE SCALE GENOMIC DNA]</scope>
    <source>
        <strain evidence="6">ATCC 700200</strain>
    </source>
</reference>
<sequence length="295" mass="34061">MHAASSILELSETHTHGEHTDFRVVRVSETDRRSWMRGAPVCPTLRTHRICHAGIMTARAPYRIVRMHQSGLYFLACLGGEGRVLVDGRWQKCSAGMAVALPPYMVNAFEAVKGRDWRCCWVRYEQQPEQKPILNSSSPLMAAFHGQPLWNAIEGVIEEASHEARPAAMFHWVELIQSYVERFAQPWQQDDRLWRVWEMVAADVGKDWTLDELAYQAHVSAEHLRRLCRKALGRTPMHHVTWLRMRKACELLSTTNLKVETVANTVGYQNPFVFSNTFKKWIGWRPSEHRSKMVV</sequence>
<keyword evidence="1" id="KW-0805">Transcription regulation</keyword>
<evidence type="ECO:0000259" key="4">
    <source>
        <dbReference type="PROSITE" id="PS01124"/>
    </source>
</evidence>
<keyword evidence="6" id="KW-1185">Reference proteome</keyword>
<dbReference type="RefSeq" id="WP_078814134.1">
    <property type="nucleotide sequence ID" value="NZ_FUYE01000009.1"/>
</dbReference>
<dbReference type="SMART" id="SM00342">
    <property type="entry name" value="HTH_ARAC"/>
    <property type="match status" value="1"/>
</dbReference>
<dbReference type="InterPro" id="IPR037923">
    <property type="entry name" value="HTH-like"/>
</dbReference>
<organism evidence="5 6">
    <name type="scientific">Prosthecobacter debontii</name>
    <dbReference type="NCBI Taxonomy" id="48467"/>
    <lineage>
        <taxon>Bacteria</taxon>
        <taxon>Pseudomonadati</taxon>
        <taxon>Verrucomicrobiota</taxon>
        <taxon>Verrucomicrobiia</taxon>
        <taxon>Verrucomicrobiales</taxon>
        <taxon>Verrucomicrobiaceae</taxon>
        <taxon>Prosthecobacter</taxon>
    </lineage>
</organism>
<name>A0A1T4YE26_9BACT</name>
<dbReference type="EMBL" id="FUYE01000009">
    <property type="protein sequence ID" value="SKA99505.1"/>
    <property type="molecule type" value="Genomic_DNA"/>
</dbReference>
<evidence type="ECO:0000256" key="2">
    <source>
        <dbReference type="ARBA" id="ARBA00023125"/>
    </source>
</evidence>
<dbReference type="SUPFAM" id="SSF46689">
    <property type="entry name" value="Homeodomain-like"/>
    <property type="match status" value="2"/>
</dbReference>
<dbReference type="GO" id="GO:0003700">
    <property type="term" value="F:DNA-binding transcription factor activity"/>
    <property type="evidence" value="ECO:0007669"/>
    <property type="project" value="InterPro"/>
</dbReference>
<evidence type="ECO:0000313" key="6">
    <source>
        <dbReference type="Proteomes" id="UP000190774"/>
    </source>
</evidence>
<dbReference type="InterPro" id="IPR018060">
    <property type="entry name" value="HTH_AraC"/>
</dbReference>
<accession>A0A1T4YE26</accession>
<dbReference type="PANTHER" id="PTHR43280:SF30">
    <property type="entry name" value="MMSAB OPERON REGULATORY PROTEIN"/>
    <property type="match status" value="1"/>
</dbReference>
<dbReference type="InterPro" id="IPR009057">
    <property type="entry name" value="Homeodomain-like_sf"/>
</dbReference>
<gene>
    <name evidence="5" type="ORF">SAMN02745166_02958</name>
</gene>
<dbReference type="PROSITE" id="PS01124">
    <property type="entry name" value="HTH_ARAC_FAMILY_2"/>
    <property type="match status" value="1"/>
</dbReference>
<dbReference type="Proteomes" id="UP000190774">
    <property type="component" value="Unassembled WGS sequence"/>
</dbReference>
<dbReference type="Gene3D" id="1.10.10.60">
    <property type="entry name" value="Homeodomain-like"/>
    <property type="match status" value="2"/>
</dbReference>